<dbReference type="RefSeq" id="XP_067715630.1">
    <property type="nucleotide sequence ID" value="XM_067859529.1"/>
</dbReference>
<evidence type="ECO:0000259" key="15">
    <source>
        <dbReference type="PROSITE" id="PS51195"/>
    </source>
</evidence>
<evidence type="ECO:0000256" key="1">
    <source>
        <dbReference type="ARBA" id="ARBA00012552"/>
    </source>
</evidence>
<dbReference type="GO" id="GO:0016787">
    <property type="term" value="F:hydrolase activity"/>
    <property type="evidence" value="ECO:0007669"/>
    <property type="project" value="UniProtKB-KW"/>
</dbReference>
<evidence type="ECO:0000256" key="5">
    <source>
        <dbReference type="ARBA" id="ARBA00022806"/>
    </source>
</evidence>
<dbReference type="SMART" id="SM00487">
    <property type="entry name" value="DEXDc"/>
    <property type="match status" value="1"/>
</dbReference>
<evidence type="ECO:0000259" key="13">
    <source>
        <dbReference type="PROSITE" id="PS51192"/>
    </source>
</evidence>
<dbReference type="PANTHER" id="PTHR47958">
    <property type="entry name" value="ATP-DEPENDENT RNA HELICASE DBP3"/>
    <property type="match status" value="1"/>
</dbReference>
<dbReference type="GeneID" id="94195042"/>
<dbReference type="InterPro" id="IPR011545">
    <property type="entry name" value="DEAD/DEAH_box_helicase_dom"/>
</dbReference>
<evidence type="ECO:0000256" key="7">
    <source>
        <dbReference type="ARBA" id="ARBA00022884"/>
    </source>
</evidence>
<evidence type="ECO:0000259" key="14">
    <source>
        <dbReference type="PROSITE" id="PS51194"/>
    </source>
</evidence>
<dbReference type="GO" id="GO:0005524">
    <property type="term" value="F:ATP binding"/>
    <property type="evidence" value="ECO:0007669"/>
    <property type="project" value="UniProtKB-KW"/>
</dbReference>
<protein>
    <recommendedName>
        <fullName evidence="1">RNA helicase</fullName>
        <ecNumber evidence="1">3.6.4.13</ecNumber>
    </recommendedName>
</protein>
<dbReference type="FunFam" id="3.40.50.300:FF:000089">
    <property type="entry name" value="Eukaryotic initiation factor 4A-II"/>
    <property type="match status" value="1"/>
</dbReference>
<evidence type="ECO:0000256" key="8">
    <source>
        <dbReference type="ARBA" id="ARBA00022917"/>
    </source>
</evidence>
<dbReference type="EC" id="3.6.4.13" evidence="1"/>
<evidence type="ECO:0000256" key="12">
    <source>
        <dbReference type="RuleBase" id="RU000492"/>
    </source>
</evidence>
<dbReference type="InterPro" id="IPR044728">
    <property type="entry name" value="EIF4A_DEADc"/>
</dbReference>
<dbReference type="GO" id="GO:0003724">
    <property type="term" value="F:RNA helicase activity"/>
    <property type="evidence" value="ECO:0007669"/>
    <property type="project" value="UniProtKB-EC"/>
</dbReference>
<keyword evidence="2 16" id="KW-0396">Initiation factor</keyword>
<dbReference type="Proteomes" id="UP001497744">
    <property type="component" value="Unassembled WGS sequence"/>
</dbReference>
<dbReference type="SUPFAM" id="SSF52540">
    <property type="entry name" value="P-loop containing nucleoside triphosphate hydrolases"/>
    <property type="match status" value="1"/>
</dbReference>
<reference evidence="16 17" key="1">
    <citation type="submission" date="2021-06" db="EMBL/GenBank/DDBJ databases">
        <title>Genome sequence of Babesia caballi.</title>
        <authorList>
            <person name="Yamagishi J."/>
            <person name="Kidaka T."/>
            <person name="Ochi A."/>
        </authorList>
    </citation>
    <scope>NUCLEOTIDE SEQUENCE [LARGE SCALE GENOMIC DNA]</scope>
    <source>
        <strain evidence="16">USDA-D6B2</strain>
    </source>
</reference>
<dbReference type="EMBL" id="BPLF01000002">
    <property type="protein sequence ID" value="GIX63561.1"/>
    <property type="molecule type" value="Genomic_DNA"/>
</dbReference>
<name>A0AAV4LUP0_BABCB</name>
<evidence type="ECO:0000256" key="11">
    <source>
        <dbReference type="PROSITE-ProRule" id="PRU00552"/>
    </source>
</evidence>
<keyword evidence="6 12" id="KW-0067">ATP-binding</keyword>
<dbReference type="Pfam" id="PF00271">
    <property type="entry name" value="Helicase_C"/>
    <property type="match status" value="1"/>
</dbReference>
<evidence type="ECO:0000256" key="2">
    <source>
        <dbReference type="ARBA" id="ARBA00022540"/>
    </source>
</evidence>
<dbReference type="SMART" id="SM00490">
    <property type="entry name" value="HELICc"/>
    <property type="match status" value="1"/>
</dbReference>
<dbReference type="GO" id="GO:0003723">
    <property type="term" value="F:RNA binding"/>
    <property type="evidence" value="ECO:0007669"/>
    <property type="project" value="UniProtKB-KW"/>
</dbReference>
<evidence type="ECO:0000256" key="3">
    <source>
        <dbReference type="ARBA" id="ARBA00022741"/>
    </source>
</evidence>
<dbReference type="CDD" id="cd18046">
    <property type="entry name" value="DEADc_EIF4AII_EIF4AI_DDX2"/>
    <property type="match status" value="1"/>
</dbReference>
<gene>
    <name evidence="16" type="ORF">BcabD6B2_29960</name>
</gene>
<dbReference type="InterPro" id="IPR027417">
    <property type="entry name" value="P-loop_NTPase"/>
</dbReference>
<evidence type="ECO:0000256" key="10">
    <source>
        <dbReference type="ARBA" id="ARBA00047984"/>
    </source>
</evidence>
<dbReference type="Pfam" id="PF00270">
    <property type="entry name" value="DEAD"/>
    <property type="match status" value="1"/>
</dbReference>
<keyword evidence="7" id="KW-0694">RNA-binding</keyword>
<dbReference type="InterPro" id="IPR014014">
    <property type="entry name" value="RNA_helicase_DEAD_Q_motif"/>
</dbReference>
<dbReference type="PROSITE" id="PS51195">
    <property type="entry name" value="Q_MOTIF"/>
    <property type="match status" value="1"/>
</dbReference>
<dbReference type="GO" id="GO:0003743">
    <property type="term" value="F:translation initiation factor activity"/>
    <property type="evidence" value="ECO:0007669"/>
    <property type="project" value="UniProtKB-KW"/>
</dbReference>
<feature type="short sequence motif" description="Q motif" evidence="11">
    <location>
        <begin position="29"/>
        <end position="57"/>
    </location>
</feature>
<feature type="domain" description="DEAD-box RNA helicase Q" evidence="15">
    <location>
        <begin position="29"/>
        <end position="57"/>
    </location>
</feature>
<proteinExistence type="inferred from homology"/>
<comment type="catalytic activity">
    <reaction evidence="10">
        <text>ATP + H2O = ADP + phosphate + H(+)</text>
        <dbReference type="Rhea" id="RHEA:13065"/>
        <dbReference type="ChEBI" id="CHEBI:15377"/>
        <dbReference type="ChEBI" id="CHEBI:15378"/>
        <dbReference type="ChEBI" id="CHEBI:30616"/>
        <dbReference type="ChEBI" id="CHEBI:43474"/>
        <dbReference type="ChEBI" id="CHEBI:456216"/>
        <dbReference type="EC" id="3.6.4.13"/>
    </reaction>
</comment>
<dbReference type="InterPro" id="IPR001650">
    <property type="entry name" value="Helicase_C-like"/>
</dbReference>
<feature type="domain" description="Helicase C-terminal" evidence="14">
    <location>
        <begin position="241"/>
        <end position="402"/>
    </location>
</feature>
<dbReference type="AlphaFoldDB" id="A0AAV4LUP0"/>
<evidence type="ECO:0000256" key="6">
    <source>
        <dbReference type="ARBA" id="ARBA00022840"/>
    </source>
</evidence>
<keyword evidence="5 12" id="KW-0347">Helicase</keyword>
<comment type="caution">
    <text evidence="16">The sequence shown here is derived from an EMBL/GenBank/DDBJ whole genome shotgun (WGS) entry which is preliminary data.</text>
</comment>
<evidence type="ECO:0000313" key="16">
    <source>
        <dbReference type="EMBL" id="GIX63561.1"/>
    </source>
</evidence>
<dbReference type="PROSITE" id="PS51192">
    <property type="entry name" value="HELICASE_ATP_BIND_1"/>
    <property type="match status" value="1"/>
</dbReference>
<dbReference type="PROSITE" id="PS00039">
    <property type="entry name" value="DEAD_ATP_HELICASE"/>
    <property type="match status" value="1"/>
</dbReference>
<evidence type="ECO:0000256" key="9">
    <source>
        <dbReference type="ARBA" id="ARBA00024352"/>
    </source>
</evidence>
<dbReference type="InterPro" id="IPR014001">
    <property type="entry name" value="Helicase_ATP-bd"/>
</dbReference>
<keyword evidence="4 12" id="KW-0378">Hydrolase</keyword>
<dbReference type="Gene3D" id="3.40.50.300">
    <property type="entry name" value="P-loop containing nucleotide triphosphate hydrolases"/>
    <property type="match status" value="2"/>
</dbReference>
<keyword evidence="8" id="KW-0648">Protein biosynthesis</keyword>
<dbReference type="PROSITE" id="PS51194">
    <property type="entry name" value="HELICASE_CTER"/>
    <property type="match status" value="1"/>
</dbReference>
<dbReference type="InterPro" id="IPR000629">
    <property type="entry name" value="RNA-helicase_DEAD-box_CS"/>
</dbReference>
<accession>A0AAV4LUP0</accession>
<evidence type="ECO:0000256" key="4">
    <source>
        <dbReference type="ARBA" id="ARBA00022801"/>
    </source>
</evidence>
<keyword evidence="3 12" id="KW-0547">Nucleotide-binding</keyword>
<feature type="domain" description="Helicase ATP-binding" evidence="13">
    <location>
        <begin position="60"/>
        <end position="230"/>
    </location>
</feature>
<sequence length="402" mass="45574">MASNDTPNNQPAQANGMDAIESNYDEVVDSFEALKLNEDLLRGIYSYGFERPSAIQQRGIKPIIENHDTIGQAQSGTGKTATFSIAALQLIDYSLMSCQVLILAPTRELAQQIQKVVLALGDYLKVQCHACVGGTIVRDDVHKLKAGVHMVVGTPGRVFDMIDKKALLTNKIKLFILDEADEMLSRGFKGQIHEVFRRMPQDVQVALFSATMPNEILELTTKFMRSPKRILVKKDELTLEGIKQFYVMIDKEDYKFDTLCDLYESVTITQAIIYCNTRRKVDMLTSKMQERDFTVSSMHGDMGQNERDLIMREFRSGSTRVLITTDLLARGIDVQQVSLVINYDLPMSPDNYIHRIGRSGRFGRKGVAINFLTPMDMECMKNIENYYNTQIEEMPAEIAEYM</sequence>
<keyword evidence="17" id="KW-1185">Reference proteome</keyword>
<organism evidence="16 17">
    <name type="scientific">Babesia caballi</name>
    <dbReference type="NCBI Taxonomy" id="5871"/>
    <lineage>
        <taxon>Eukaryota</taxon>
        <taxon>Sar</taxon>
        <taxon>Alveolata</taxon>
        <taxon>Apicomplexa</taxon>
        <taxon>Aconoidasida</taxon>
        <taxon>Piroplasmida</taxon>
        <taxon>Babesiidae</taxon>
        <taxon>Babesia</taxon>
    </lineage>
</organism>
<comment type="similarity">
    <text evidence="9">Belongs to the DEAD box helicase family. eIF4A subfamily.</text>
</comment>
<dbReference type="FunFam" id="3.40.50.300:FF:000031">
    <property type="entry name" value="Eukaryotic initiation factor 4A-III"/>
    <property type="match status" value="1"/>
</dbReference>
<dbReference type="CDD" id="cd18787">
    <property type="entry name" value="SF2_C_DEAD"/>
    <property type="match status" value="1"/>
</dbReference>
<evidence type="ECO:0000313" key="17">
    <source>
        <dbReference type="Proteomes" id="UP001497744"/>
    </source>
</evidence>